<reference evidence="1 2" key="1">
    <citation type="submission" date="2015-07" db="EMBL/GenBank/DDBJ databases">
        <title>The genome of Habropoda laboriosa.</title>
        <authorList>
            <person name="Pan H."/>
            <person name="Kapheim K."/>
        </authorList>
    </citation>
    <scope>NUCLEOTIDE SEQUENCE [LARGE SCALE GENOMIC DNA]</scope>
    <source>
        <strain evidence="1">0110345459</strain>
    </source>
</reference>
<organism evidence="1 2">
    <name type="scientific">Habropoda laboriosa</name>
    <dbReference type="NCBI Taxonomy" id="597456"/>
    <lineage>
        <taxon>Eukaryota</taxon>
        <taxon>Metazoa</taxon>
        <taxon>Ecdysozoa</taxon>
        <taxon>Arthropoda</taxon>
        <taxon>Hexapoda</taxon>
        <taxon>Insecta</taxon>
        <taxon>Pterygota</taxon>
        <taxon>Neoptera</taxon>
        <taxon>Endopterygota</taxon>
        <taxon>Hymenoptera</taxon>
        <taxon>Apocrita</taxon>
        <taxon>Aculeata</taxon>
        <taxon>Apoidea</taxon>
        <taxon>Anthophila</taxon>
        <taxon>Apidae</taxon>
        <taxon>Habropoda</taxon>
    </lineage>
</organism>
<accession>A0A0L7QLP8</accession>
<name>A0A0L7QLP8_9HYME</name>
<evidence type="ECO:0008006" key="3">
    <source>
        <dbReference type="Google" id="ProtNLM"/>
    </source>
</evidence>
<evidence type="ECO:0000313" key="2">
    <source>
        <dbReference type="Proteomes" id="UP000053825"/>
    </source>
</evidence>
<proteinExistence type="predicted"/>
<evidence type="ECO:0000313" key="1">
    <source>
        <dbReference type="EMBL" id="KOC59558.1"/>
    </source>
</evidence>
<dbReference type="Proteomes" id="UP000053825">
    <property type="component" value="Unassembled WGS sequence"/>
</dbReference>
<sequence>MIYGLLRLPLRAKIPHEAVSNFQNLIERAQEVENLEKETQLAKYSRSVEHRFLAPYDKERRRCNICRRSGHTGIECRFRRFQATPPSKTIHSSTTN</sequence>
<keyword evidence="2" id="KW-1185">Reference proteome</keyword>
<dbReference type="AlphaFoldDB" id="A0A0L7QLP8"/>
<gene>
    <name evidence="1" type="ORF">WH47_11669</name>
</gene>
<dbReference type="EMBL" id="KQ414913">
    <property type="protein sequence ID" value="KOC59558.1"/>
    <property type="molecule type" value="Genomic_DNA"/>
</dbReference>
<protein>
    <recommendedName>
        <fullName evidence="3">CCHC-type domain-containing protein</fullName>
    </recommendedName>
</protein>